<protein>
    <recommendedName>
        <fullName evidence="9">ATPase AAA-type core domain-containing protein</fullName>
    </recommendedName>
</protein>
<dbReference type="AlphaFoldDB" id="A0A8J5Z2F2"/>
<dbReference type="EMBL" id="JAHUZN010000003">
    <property type="protein sequence ID" value="KAG8498869.1"/>
    <property type="molecule type" value="Genomic_DNA"/>
</dbReference>
<accession>A0A8J5Z2F2</accession>
<dbReference type="GO" id="GO:0009536">
    <property type="term" value="C:plastid"/>
    <property type="evidence" value="ECO:0007669"/>
    <property type="project" value="UniProtKB-SubCell"/>
</dbReference>
<dbReference type="PANTHER" id="PTHR33078:SF100">
    <property type="entry name" value="PROTEIN YCF2"/>
    <property type="match status" value="1"/>
</dbReference>
<evidence type="ECO:0000256" key="4">
    <source>
        <dbReference type="ARBA" id="ARBA00022640"/>
    </source>
</evidence>
<name>A0A8J5Z2F2_9ROSI</name>
<evidence type="ECO:0000313" key="7">
    <source>
        <dbReference type="EMBL" id="KAG8498869.1"/>
    </source>
</evidence>
<gene>
    <name evidence="7" type="ORF">CXB51_005278</name>
</gene>
<evidence type="ECO:0008006" key="9">
    <source>
        <dbReference type="Google" id="ProtNLM"/>
    </source>
</evidence>
<evidence type="ECO:0000256" key="5">
    <source>
        <dbReference type="ARBA" id="ARBA00022741"/>
    </source>
</evidence>
<proteinExistence type="inferred from homology"/>
<evidence type="ECO:0000313" key="8">
    <source>
        <dbReference type="Proteomes" id="UP000701853"/>
    </source>
</evidence>
<evidence type="ECO:0000256" key="2">
    <source>
        <dbReference type="ARBA" id="ARBA00004474"/>
    </source>
</evidence>
<dbReference type="SUPFAM" id="SSF52540">
    <property type="entry name" value="P-loop containing nucleoside triphosphate hydrolases"/>
    <property type="match status" value="1"/>
</dbReference>
<sequence>MNYGFNTSYLVERRIFLTHYQTITYSQTLCGANSFHFPSCGKPVSLRLSLSPSRGILMIGSIGTGRSYLFKYLATNSYVPFIKIFLNKFLDNKLKGFLIDDIDIDGSDDIDASDVIDRDLDTKLELLTMMNALTMDMMSEVRSVQDHGILFYQIERAVIRNYFELGTSMKKLTILLYLLSCSARSVAQDLWSLPGPDEKNGITSYGFFKNDFDLVHGLLEAEGALVASSRTEKDYSQFDNDRVTLRNLYEKYESEFKEGEREGVLDPQQTEEDLFNHIVWAPRTWRP</sequence>
<keyword evidence="4" id="KW-0934">Plastid</keyword>
<organism evidence="7 8">
    <name type="scientific">Gossypium anomalum</name>
    <dbReference type="NCBI Taxonomy" id="47600"/>
    <lineage>
        <taxon>Eukaryota</taxon>
        <taxon>Viridiplantae</taxon>
        <taxon>Streptophyta</taxon>
        <taxon>Embryophyta</taxon>
        <taxon>Tracheophyta</taxon>
        <taxon>Spermatophyta</taxon>
        <taxon>Magnoliopsida</taxon>
        <taxon>eudicotyledons</taxon>
        <taxon>Gunneridae</taxon>
        <taxon>Pentapetalae</taxon>
        <taxon>rosids</taxon>
        <taxon>malvids</taxon>
        <taxon>Malvales</taxon>
        <taxon>Malvaceae</taxon>
        <taxon>Malvoideae</taxon>
        <taxon>Gossypium</taxon>
    </lineage>
</organism>
<comment type="function">
    <text evidence="1">Probable ATPase of unknown function. Its presence in a non-photosynthetic plant (Epifagus virginiana) and experiments in tobacco indicate that it has an essential function which is probably not related to photosynthesis.</text>
</comment>
<comment type="similarity">
    <text evidence="3">Belongs to the Ycf2 family.</text>
</comment>
<comment type="subcellular location">
    <subcellularLocation>
        <location evidence="2">Plastid</location>
    </subcellularLocation>
</comment>
<keyword evidence="6" id="KW-0067">ATP-binding</keyword>
<keyword evidence="5" id="KW-0547">Nucleotide-binding</keyword>
<reference evidence="7 8" key="1">
    <citation type="journal article" date="2021" name="bioRxiv">
        <title>The Gossypium anomalum genome as a resource for cotton improvement and evolutionary analysis of hybrid incompatibility.</title>
        <authorList>
            <person name="Grover C.E."/>
            <person name="Yuan D."/>
            <person name="Arick M.A."/>
            <person name="Miller E.R."/>
            <person name="Hu G."/>
            <person name="Peterson D.G."/>
            <person name="Wendel J.F."/>
            <person name="Udall J.A."/>
        </authorList>
    </citation>
    <scope>NUCLEOTIDE SEQUENCE [LARGE SCALE GENOMIC DNA]</scope>
    <source>
        <strain evidence="7">JFW-Udall</strain>
        <tissue evidence="7">Leaf</tissue>
    </source>
</reference>
<dbReference type="GO" id="GO:0005524">
    <property type="term" value="F:ATP binding"/>
    <property type="evidence" value="ECO:0007669"/>
    <property type="project" value="UniProtKB-KW"/>
</dbReference>
<comment type="caution">
    <text evidence="7">The sequence shown here is derived from an EMBL/GenBank/DDBJ whole genome shotgun (WGS) entry which is preliminary data.</text>
</comment>
<evidence type="ECO:0000256" key="3">
    <source>
        <dbReference type="ARBA" id="ARBA00009361"/>
    </source>
</evidence>
<dbReference type="InterPro" id="IPR027417">
    <property type="entry name" value="P-loop_NTPase"/>
</dbReference>
<evidence type="ECO:0000256" key="1">
    <source>
        <dbReference type="ARBA" id="ARBA00002329"/>
    </source>
</evidence>
<dbReference type="Gene3D" id="3.40.50.300">
    <property type="entry name" value="P-loop containing nucleotide triphosphate hydrolases"/>
    <property type="match status" value="1"/>
</dbReference>
<dbReference type="PANTHER" id="PTHR33078">
    <property type="entry name" value="PROTEIN YCF2-RELATED"/>
    <property type="match status" value="1"/>
</dbReference>
<dbReference type="Proteomes" id="UP000701853">
    <property type="component" value="Chromosome 3"/>
</dbReference>
<dbReference type="OrthoDB" id="992804at2759"/>
<keyword evidence="8" id="KW-1185">Reference proteome</keyword>
<evidence type="ECO:0000256" key="6">
    <source>
        <dbReference type="ARBA" id="ARBA00022840"/>
    </source>
</evidence>